<dbReference type="InterPro" id="IPR000719">
    <property type="entry name" value="Prot_kinase_dom"/>
</dbReference>
<dbReference type="SUPFAM" id="SSF50998">
    <property type="entry name" value="Quinoprotein alcohol dehydrogenase-like"/>
    <property type="match status" value="1"/>
</dbReference>
<feature type="domain" description="Protein kinase" evidence="22">
    <location>
        <begin position="540"/>
        <end position="1028"/>
    </location>
</feature>
<feature type="compositionally biased region" description="Low complexity" evidence="21">
    <location>
        <begin position="1046"/>
        <end position="1061"/>
    </location>
</feature>
<keyword evidence="10" id="KW-0256">Endoplasmic reticulum</keyword>
<dbReference type="PROSITE" id="PS50011">
    <property type="entry name" value="PROTEIN_KINASE_DOM"/>
    <property type="match status" value="1"/>
</dbReference>
<dbReference type="PANTHER" id="PTHR11042:SF91">
    <property type="entry name" value="EUKARYOTIC TRANSLATION INITIATION FACTOR 2-ALPHA KINASE"/>
    <property type="match status" value="1"/>
</dbReference>
<keyword evidence="11 20" id="KW-0067">ATP-binding</keyword>
<feature type="compositionally biased region" description="Basic and acidic residues" evidence="21">
    <location>
        <begin position="817"/>
        <end position="829"/>
    </location>
</feature>
<evidence type="ECO:0000256" key="4">
    <source>
        <dbReference type="ARBA" id="ARBA00022553"/>
    </source>
</evidence>
<dbReference type="KEGG" id="cvn:111135701"/>
<keyword evidence="5" id="KW-0808">Transferase</keyword>
<evidence type="ECO:0000256" key="18">
    <source>
        <dbReference type="ARBA" id="ARBA00037982"/>
    </source>
</evidence>
<evidence type="ECO:0000256" key="17">
    <source>
        <dbReference type="ARBA" id="ARBA00023230"/>
    </source>
</evidence>
<accession>A0A8B8EP57</accession>
<evidence type="ECO:0000256" key="6">
    <source>
        <dbReference type="ARBA" id="ARBA00022692"/>
    </source>
</evidence>
<dbReference type="PROSITE" id="PS00108">
    <property type="entry name" value="PROTEIN_KINASE_ST"/>
    <property type="match status" value="1"/>
</dbReference>
<evidence type="ECO:0000256" key="14">
    <source>
        <dbReference type="ARBA" id="ARBA00023016"/>
    </source>
</evidence>
<evidence type="ECO:0000256" key="11">
    <source>
        <dbReference type="ARBA" id="ARBA00022840"/>
    </source>
</evidence>
<dbReference type="GO" id="GO:0005634">
    <property type="term" value="C:nucleus"/>
    <property type="evidence" value="ECO:0007669"/>
    <property type="project" value="TreeGrafter"/>
</dbReference>
<keyword evidence="16" id="KW-0325">Glycoprotein</keyword>
<organism evidence="23 24">
    <name type="scientific">Crassostrea virginica</name>
    <name type="common">Eastern oyster</name>
    <dbReference type="NCBI Taxonomy" id="6565"/>
    <lineage>
        <taxon>Eukaryota</taxon>
        <taxon>Metazoa</taxon>
        <taxon>Spiralia</taxon>
        <taxon>Lophotrochozoa</taxon>
        <taxon>Mollusca</taxon>
        <taxon>Bivalvia</taxon>
        <taxon>Autobranchia</taxon>
        <taxon>Pteriomorphia</taxon>
        <taxon>Ostreida</taxon>
        <taxon>Ostreoidea</taxon>
        <taxon>Ostreidae</taxon>
        <taxon>Crassostrea</taxon>
    </lineage>
</organism>
<dbReference type="GO" id="GO:0005524">
    <property type="term" value="F:ATP binding"/>
    <property type="evidence" value="ECO:0007669"/>
    <property type="project" value="UniProtKB-UniRule"/>
</dbReference>
<feature type="region of interest" description="Disordered" evidence="21">
    <location>
        <begin position="787"/>
        <end position="829"/>
    </location>
</feature>
<evidence type="ECO:0000256" key="20">
    <source>
        <dbReference type="PROSITE-ProRule" id="PRU10141"/>
    </source>
</evidence>
<keyword evidence="17" id="KW-0834">Unfolded protein response</keyword>
<dbReference type="SMART" id="SM00220">
    <property type="entry name" value="S_TKc"/>
    <property type="match status" value="1"/>
</dbReference>
<comment type="subcellular location">
    <subcellularLocation>
        <location evidence="1">Endoplasmic reticulum membrane</location>
        <topology evidence="1">Single-pass type I membrane protein</topology>
    </subcellularLocation>
</comment>
<feature type="region of interest" description="Disordered" evidence="21">
    <location>
        <begin position="1039"/>
        <end position="1061"/>
    </location>
</feature>
<evidence type="ECO:0000256" key="2">
    <source>
        <dbReference type="ARBA" id="ARBA00012513"/>
    </source>
</evidence>
<gene>
    <name evidence="24" type="primary">LOC111135701</name>
</gene>
<evidence type="ECO:0000256" key="12">
    <source>
        <dbReference type="ARBA" id="ARBA00022845"/>
    </source>
</evidence>
<proteinExistence type="inferred from homology"/>
<keyword evidence="23" id="KW-1185">Reference proteome</keyword>
<evidence type="ECO:0000256" key="3">
    <source>
        <dbReference type="ARBA" id="ARBA00022527"/>
    </source>
</evidence>
<evidence type="ECO:0000259" key="22">
    <source>
        <dbReference type="PROSITE" id="PS50011"/>
    </source>
</evidence>
<feature type="region of interest" description="Disordered" evidence="21">
    <location>
        <begin position="501"/>
        <end position="520"/>
    </location>
</feature>
<sequence>MVFMGRKAHRKWKAFAWFFVTSFGALLYSIKCSNATSDSIYSQQHHIPGDQQWFDTNADNSGTCNNKPPAQKFLILVSTLDGKLSALDALDHGRLHWSVSTDPRPLLSSSISNLEINQNGVSKKLIPSLDGTLYQYDGDSIEAIPMTAEALLSSSFKVSDRAMMVGGKDITSFGIDPRTGKLGYFCTSEGCKVLDREEHSDRDMLVVTKSMQTVRSVDPRTGLEKWNFSVGNHQIEMLPGDKLPHDSEDGEDVCSQTCPNEEIPEALNTEDSIKIIVPEGMVVALNPDHPDLVDWKHKFDSPVAKAWILRNGVLKTISVFDNKHIPALPGVDNPQDPAASQPLLYVGKHLNQFYVQASIPMQESVANAAQNSHGNSLSLPRVSWRPLLNTAPSRTPIFRGNRREPGSLPMITNGRREDKQTGLTVWNEQYPFDNGYYLYPDVSLPANICDAVNETSDSMPNVIYMSLWNYWKEVLAISILMSIFVNLTISRIRKIYRKNHPNNGKEMSNSVDSMRSLSSENGDISEKKLGLYDSRYKTDFEQLQVLGKGGFGIVFEARNKVDECCYAIKRITLPINEKSRDKMKREVRALAKLDHPGIVRYFQAWEESPPAGWQENRDKEMFDSECTSIPTPCNSTTQFVPKDSSVHWSINEMEINASVPNLKANNLFGGGISSDERYVIAYNKKAGGSEEFSVSQANLSRNQSESLFGVKIPEEESFSLDVEFHLDDDEDDDSDDSGSCANDIVPFSKLTHSSAGENNDSLSIVFEDSGCADKSEKSVESSDGIVFQEDSNHNNKMISDLPSSGTTGSSRPPKSLSEQRSHSARKLDKSEPVQKSYLYIQMQLCRRETLKDWLCASTNELRSSEEIWDMFGQIVSAVEYVHVSGLMHRDLKPSNIFFSYDGVIKIGDFGLVTDLTEEDMEECSNDFNPFRKHTAQVGTTLYMSPEQMAGKPYGQKVDIFSLGMILFEMLYSFSTQMERVRTLMEIKKRFFPENFKMSIEECKFVDWLLSFEPCQRPTASEILNSKLLEKFRSLHPPKLSNRDRTISSSSSGSISGGLAFD</sequence>
<dbReference type="GO" id="GO:0034976">
    <property type="term" value="P:response to endoplasmic reticulum stress"/>
    <property type="evidence" value="ECO:0007669"/>
    <property type="project" value="UniProtKB-ARBA"/>
</dbReference>
<keyword evidence="15" id="KW-0472">Membrane</keyword>
<dbReference type="OrthoDB" id="341578at2759"/>
<keyword evidence="14" id="KW-0346">Stress response</keyword>
<evidence type="ECO:0000313" key="24">
    <source>
        <dbReference type="RefSeq" id="XP_022341697.1"/>
    </source>
</evidence>
<dbReference type="SMART" id="SM00564">
    <property type="entry name" value="PQQ"/>
    <property type="match status" value="2"/>
</dbReference>
<keyword evidence="7" id="KW-0732">Signal</keyword>
<evidence type="ECO:0000256" key="9">
    <source>
        <dbReference type="ARBA" id="ARBA00022777"/>
    </source>
</evidence>
<dbReference type="GO" id="GO:0006986">
    <property type="term" value="P:response to unfolded protein"/>
    <property type="evidence" value="ECO:0007669"/>
    <property type="project" value="UniProtKB-KW"/>
</dbReference>
<dbReference type="InterPro" id="IPR008271">
    <property type="entry name" value="Ser/Thr_kinase_AS"/>
</dbReference>
<dbReference type="Gene3D" id="1.10.510.10">
    <property type="entry name" value="Transferase(Phosphotransferase) domain 1"/>
    <property type="match status" value="1"/>
</dbReference>
<keyword evidence="13" id="KW-1133">Transmembrane helix</keyword>
<evidence type="ECO:0000313" key="23">
    <source>
        <dbReference type="Proteomes" id="UP000694844"/>
    </source>
</evidence>
<dbReference type="GeneID" id="111135701"/>
<dbReference type="Pfam" id="PF00069">
    <property type="entry name" value="Pkinase"/>
    <property type="match status" value="2"/>
</dbReference>
<keyword evidence="3" id="KW-0723">Serine/threonine-protein kinase</keyword>
<evidence type="ECO:0000256" key="15">
    <source>
        <dbReference type="ARBA" id="ARBA00023136"/>
    </source>
</evidence>
<comment type="similarity">
    <text evidence="18">Belongs to the protein kinase superfamily. Ser/Thr protein kinase family. GCN2 subfamily.</text>
</comment>
<dbReference type="AlphaFoldDB" id="A0A8B8EP57"/>
<dbReference type="GO" id="GO:0005789">
    <property type="term" value="C:endoplasmic reticulum membrane"/>
    <property type="evidence" value="ECO:0007669"/>
    <property type="project" value="UniProtKB-SubCell"/>
</dbReference>
<evidence type="ECO:0000256" key="19">
    <source>
        <dbReference type="ARBA" id="ARBA00041500"/>
    </source>
</evidence>
<dbReference type="SUPFAM" id="SSF56112">
    <property type="entry name" value="Protein kinase-like (PK-like)"/>
    <property type="match status" value="1"/>
</dbReference>
<dbReference type="InterPro" id="IPR015943">
    <property type="entry name" value="WD40/YVTN_repeat-like_dom_sf"/>
</dbReference>
<dbReference type="FunFam" id="1.10.510.10:FF:000251">
    <property type="entry name" value="eukaryotic translation initiation factor 2-alpha kinase 3"/>
    <property type="match status" value="1"/>
</dbReference>
<feature type="region of interest" description="Disordered" evidence="21">
    <location>
        <begin position="395"/>
        <end position="414"/>
    </location>
</feature>
<dbReference type="PANTHER" id="PTHR11042">
    <property type="entry name" value="EUKARYOTIC TRANSLATION INITIATION FACTOR 2-ALPHA KINASE EIF2-ALPHA KINASE -RELATED"/>
    <property type="match status" value="1"/>
</dbReference>
<evidence type="ECO:0000256" key="8">
    <source>
        <dbReference type="ARBA" id="ARBA00022741"/>
    </source>
</evidence>
<keyword evidence="9" id="KW-0418">Kinase</keyword>
<keyword evidence="4" id="KW-0597">Phosphoprotein</keyword>
<keyword evidence="12" id="KW-0810">Translation regulation</keyword>
<keyword evidence="8 20" id="KW-0547">Nucleotide-binding</keyword>
<dbReference type="CDD" id="cd13996">
    <property type="entry name" value="STKc_EIF2AK"/>
    <property type="match status" value="1"/>
</dbReference>
<evidence type="ECO:0000256" key="1">
    <source>
        <dbReference type="ARBA" id="ARBA00004115"/>
    </source>
</evidence>
<dbReference type="InterPro" id="IPR018391">
    <property type="entry name" value="PQQ_b-propeller_rpt"/>
</dbReference>
<reference evidence="24" key="1">
    <citation type="submission" date="2025-08" db="UniProtKB">
        <authorList>
            <consortium name="RefSeq"/>
        </authorList>
    </citation>
    <scope>IDENTIFICATION</scope>
    <source>
        <tissue evidence="24">Whole sample</tissue>
    </source>
</reference>
<evidence type="ECO:0000256" key="5">
    <source>
        <dbReference type="ARBA" id="ARBA00022679"/>
    </source>
</evidence>
<evidence type="ECO:0000256" key="21">
    <source>
        <dbReference type="SAM" id="MobiDB-lite"/>
    </source>
</evidence>
<dbReference type="InterPro" id="IPR011009">
    <property type="entry name" value="Kinase-like_dom_sf"/>
</dbReference>
<dbReference type="Gene3D" id="3.30.200.20">
    <property type="entry name" value="Phosphorylase Kinase, domain 1"/>
    <property type="match status" value="1"/>
</dbReference>
<dbReference type="RefSeq" id="XP_022341697.1">
    <property type="nucleotide sequence ID" value="XM_022485989.1"/>
</dbReference>
<dbReference type="FunFam" id="3.30.200.20:FF:000193">
    <property type="entry name" value="Eukaryotic translation initiation factor 2-alpha kinase 3"/>
    <property type="match status" value="1"/>
</dbReference>
<name>A0A8B8EP57_CRAVI</name>
<dbReference type="EC" id="2.7.11.1" evidence="2"/>
<evidence type="ECO:0000256" key="16">
    <source>
        <dbReference type="ARBA" id="ARBA00023180"/>
    </source>
</evidence>
<evidence type="ECO:0000256" key="10">
    <source>
        <dbReference type="ARBA" id="ARBA00022824"/>
    </source>
</evidence>
<dbReference type="PROSITE" id="PS00107">
    <property type="entry name" value="PROTEIN_KINASE_ATP"/>
    <property type="match status" value="1"/>
</dbReference>
<dbReference type="GO" id="GO:0004694">
    <property type="term" value="F:eukaryotic translation initiation factor 2alpha kinase activity"/>
    <property type="evidence" value="ECO:0007669"/>
    <property type="project" value="TreeGrafter"/>
</dbReference>
<dbReference type="Gene3D" id="2.130.10.10">
    <property type="entry name" value="YVTN repeat-like/Quinoprotein amine dehydrogenase"/>
    <property type="match status" value="1"/>
</dbReference>
<dbReference type="InterPro" id="IPR050339">
    <property type="entry name" value="CC_SR_Kinase"/>
</dbReference>
<dbReference type="Proteomes" id="UP000694844">
    <property type="component" value="Chromosome 5"/>
</dbReference>
<dbReference type="InterPro" id="IPR011047">
    <property type="entry name" value="Quinoprotein_ADH-like_sf"/>
</dbReference>
<feature type="binding site" evidence="20">
    <location>
        <position position="569"/>
    </location>
    <ligand>
        <name>ATP</name>
        <dbReference type="ChEBI" id="CHEBI:30616"/>
    </ligand>
</feature>
<keyword evidence="6" id="KW-0812">Transmembrane</keyword>
<evidence type="ECO:0000256" key="13">
    <source>
        <dbReference type="ARBA" id="ARBA00022989"/>
    </source>
</evidence>
<protein>
    <recommendedName>
        <fullName evidence="2">non-specific serine/threonine protein kinase</fullName>
        <ecNumber evidence="2">2.7.11.1</ecNumber>
    </recommendedName>
    <alternativeName>
        <fullName evidence="19">PRKR-like endoplasmic reticulum kinase</fullName>
    </alternativeName>
</protein>
<evidence type="ECO:0000256" key="7">
    <source>
        <dbReference type="ARBA" id="ARBA00022729"/>
    </source>
</evidence>
<dbReference type="InterPro" id="IPR017441">
    <property type="entry name" value="Protein_kinase_ATP_BS"/>
</dbReference>